<keyword evidence="6 9" id="KW-0175">Coiled coil</keyword>
<evidence type="ECO:0000256" key="3">
    <source>
        <dbReference type="ARBA" id="ARBA00004647"/>
    </source>
</evidence>
<feature type="compositionally biased region" description="Acidic residues" evidence="10">
    <location>
        <begin position="218"/>
        <end position="230"/>
    </location>
</feature>
<dbReference type="PANTHER" id="PTHR31477">
    <property type="entry name" value="CENTROSOMAL PROTEIN OF 44 KDA"/>
    <property type="match status" value="1"/>
</dbReference>
<dbReference type="InParanoid" id="C1FII1"/>
<accession>C1FII1</accession>
<keyword evidence="5" id="KW-0963">Cytoplasm</keyword>
<feature type="compositionally biased region" description="Basic and acidic residues" evidence="10">
    <location>
        <begin position="207"/>
        <end position="217"/>
    </location>
</feature>
<evidence type="ECO:0000256" key="10">
    <source>
        <dbReference type="SAM" id="MobiDB-lite"/>
    </source>
</evidence>
<dbReference type="GeneID" id="8248057"/>
<dbReference type="AlphaFoldDB" id="C1FII1"/>
<feature type="region of interest" description="Disordered" evidence="10">
    <location>
        <begin position="584"/>
        <end position="608"/>
    </location>
</feature>
<feature type="compositionally biased region" description="Low complexity" evidence="10">
    <location>
        <begin position="347"/>
        <end position="356"/>
    </location>
</feature>
<dbReference type="EMBL" id="CP001577">
    <property type="protein sequence ID" value="ACO70430.1"/>
    <property type="molecule type" value="Genomic_DNA"/>
</dbReference>
<evidence type="ECO:0000256" key="6">
    <source>
        <dbReference type="ARBA" id="ARBA00023054"/>
    </source>
</evidence>
<dbReference type="InterPro" id="IPR029157">
    <property type="entry name" value="CEP44_CC"/>
</dbReference>
<feature type="region of interest" description="Disordered" evidence="10">
    <location>
        <begin position="151"/>
        <end position="254"/>
    </location>
</feature>
<evidence type="ECO:0000256" key="1">
    <source>
        <dbReference type="ARBA" id="ARBA00004114"/>
    </source>
</evidence>
<dbReference type="RefSeq" id="XP_002509172.1">
    <property type="nucleotide sequence ID" value="XM_002509126.1"/>
</dbReference>
<evidence type="ECO:0000313" key="13">
    <source>
        <dbReference type="Proteomes" id="UP000002009"/>
    </source>
</evidence>
<dbReference type="STRING" id="296587.C1FII1"/>
<dbReference type="GO" id="GO:0000922">
    <property type="term" value="C:spindle pole"/>
    <property type="evidence" value="ECO:0007669"/>
    <property type="project" value="UniProtKB-SubCell"/>
</dbReference>
<evidence type="ECO:0000256" key="4">
    <source>
        <dbReference type="ARBA" id="ARBA00014053"/>
    </source>
</evidence>
<feature type="coiled-coil region" evidence="9">
    <location>
        <begin position="363"/>
        <end position="418"/>
    </location>
</feature>
<feature type="region of interest" description="Disordered" evidence="10">
    <location>
        <begin position="270"/>
        <end position="358"/>
    </location>
</feature>
<protein>
    <recommendedName>
        <fullName evidence="4">Centrosomal protein of 44 kDa</fullName>
    </recommendedName>
</protein>
<feature type="region of interest" description="Disordered" evidence="10">
    <location>
        <begin position="459"/>
        <end position="542"/>
    </location>
</feature>
<proteinExistence type="predicted"/>
<evidence type="ECO:0000313" key="12">
    <source>
        <dbReference type="EMBL" id="ACO70430.1"/>
    </source>
</evidence>
<feature type="domain" description="Centrosomal CEP44" evidence="11">
    <location>
        <begin position="18"/>
        <end position="141"/>
    </location>
</feature>
<dbReference type="Pfam" id="PF15007">
    <property type="entry name" value="CEP44"/>
    <property type="match status" value="1"/>
</dbReference>
<feature type="compositionally biased region" description="Basic and acidic residues" evidence="10">
    <location>
        <begin position="276"/>
        <end position="313"/>
    </location>
</feature>
<keyword evidence="7" id="KW-0206">Cytoskeleton</keyword>
<evidence type="ECO:0000256" key="8">
    <source>
        <dbReference type="ARBA" id="ARBA00046235"/>
    </source>
</evidence>
<name>C1FII1_MICCC</name>
<evidence type="ECO:0000256" key="5">
    <source>
        <dbReference type="ARBA" id="ARBA00022490"/>
    </source>
</evidence>
<dbReference type="KEGG" id="mis:MICPUN_63340"/>
<evidence type="ECO:0000256" key="2">
    <source>
        <dbReference type="ARBA" id="ARBA00004214"/>
    </source>
</evidence>
<keyword evidence="13" id="KW-1185">Reference proteome</keyword>
<dbReference type="PANTHER" id="PTHR31477:SF1">
    <property type="entry name" value="CENTROSOMAL PROTEIN OF 44 KDA"/>
    <property type="match status" value="1"/>
</dbReference>
<comment type="subcellular location">
    <subcellularLocation>
        <location evidence="1">Cytoplasm</location>
        <location evidence="1">Cytoskeleton</location>
        <location evidence="1">Microtubule organizing center</location>
        <location evidence="1">Centrosome</location>
        <location evidence="1">Centriole</location>
    </subcellularLocation>
    <subcellularLocation>
        <location evidence="3">Cytoplasm</location>
        <location evidence="3">Cytoskeleton</location>
        <location evidence="3">Spindle pole</location>
    </subcellularLocation>
    <subcellularLocation>
        <location evidence="2">Midbody</location>
    </subcellularLocation>
</comment>
<dbReference type="Proteomes" id="UP000002009">
    <property type="component" value="Chromosome 12"/>
</dbReference>
<dbReference type="InterPro" id="IPR033603">
    <property type="entry name" value="CEP44"/>
</dbReference>
<dbReference type="GO" id="GO:0030496">
    <property type="term" value="C:midbody"/>
    <property type="evidence" value="ECO:0007669"/>
    <property type="project" value="UniProtKB-SubCell"/>
</dbReference>
<dbReference type="OrthoDB" id="259598at2759"/>
<organism evidence="12 13">
    <name type="scientific">Micromonas commoda (strain RCC299 / NOUM17 / CCMP2709)</name>
    <name type="common">Picoplanktonic green alga</name>
    <dbReference type="NCBI Taxonomy" id="296587"/>
    <lineage>
        <taxon>Eukaryota</taxon>
        <taxon>Viridiplantae</taxon>
        <taxon>Chlorophyta</taxon>
        <taxon>Mamiellophyceae</taxon>
        <taxon>Mamiellales</taxon>
        <taxon>Mamiellaceae</taxon>
        <taxon>Micromonas</taxon>
    </lineage>
</organism>
<reference evidence="12 13" key="1">
    <citation type="journal article" date="2009" name="Science">
        <title>Green evolution and dynamic adaptations revealed by genomes of the marine picoeukaryotes Micromonas.</title>
        <authorList>
            <person name="Worden A.Z."/>
            <person name="Lee J.H."/>
            <person name="Mock T."/>
            <person name="Rouze P."/>
            <person name="Simmons M.P."/>
            <person name="Aerts A.L."/>
            <person name="Allen A.E."/>
            <person name="Cuvelier M.L."/>
            <person name="Derelle E."/>
            <person name="Everett M.V."/>
            <person name="Foulon E."/>
            <person name="Grimwood J."/>
            <person name="Gundlach H."/>
            <person name="Henrissat B."/>
            <person name="Napoli C."/>
            <person name="McDonald S.M."/>
            <person name="Parker M.S."/>
            <person name="Rombauts S."/>
            <person name="Salamov A."/>
            <person name="Von Dassow P."/>
            <person name="Badger J.H."/>
            <person name="Coutinho P.M."/>
            <person name="Demir E."/>
            <person name="Dubchak I."/>
            <person name="Gentemann C."/>
            <person name="Eikrem W."/>
            <person name="Gready J.E."/>
            <person name="John U."/>
            <person name="Lanier W."/>
            <person name="Lindquist E.A."/>
            <person name="Lucas S."/>
            <person name="Mayer K.F."/>
            <person name="Moreau H."/>
            <person name="Not F."/>
            <person name="Otillar R."/>
            <person name="Panaud O."/>
            <person name="Pangilinan J."/>
            <person name="Paulsen I."/>
            <person name="Piegu B."/>
            <person name="Poliakov A."/>
            <person name="Robbens S."/>
            <person name="Schmutz J."/>
            <person name="Toulza E."/>
            <person name="Wyss T."/>
            <person name="Zelensky A."/>
            <person name="Zhou K."/>
            <person name="Armbrust E.V."/>
            <person name="Bhattacharya D."/>
            <person name="Goodenough U.W."/>
            <person name="Van de Peer Y."/>
            <person name="Grigoriev I.V."/>
        </authorList>
    </citation>
    <scope>NUCLEOTIDE SEQUENCE [LARGE SCALE GENOMIC DNA]</scope>
    <source>
        <strain evidence="13">RCC299 / NOUM17</strain>
    </source>
</reference>
<sequence length="636" mass="67910">MAPATMIQTPLRSGRTGDLGGNLARIDRELRRIRFPVAFDEDGAREGSPMALLPALHYAMLGFSRHVTRSLSDEGHDLQAKSDSRFVENAWKALRESFHYNPTLTPTQFLSPGFAERKLLLLADAIELCKRRHNEHARAARAADVKAVVAKEGGPRVARETRVKDTADGGRAEERKQRTPGRPIQIRRDPPANAATLARGVANLRVSTEDNEPRTAENSDDDDDDDDDGNFEFRPSPSPNRSRPPLADLAASGDAPPWFARSAALRSQASSIAIDPTHDERDSFTVRESRESARADERLEGPTEESASDRRGDTANLSPGGEHVEPAMRLGSVRRSGGFPDENDPRTTAPTTTTPAVDHAPAIETLRVELIALVSRVADAEARAADAERRAAVAVDVANNAERRASMAEDAAADARKECDAIAQRVAAANAGLAEHGARAFLLEGRVRILEESARRRHDDVDDVADDGGDGAKRPASEGAPATNDDDEAPAIAPAAAPTPPRSPRASAGGAIAAVEWPNVRDSPWAYRSPPNARSSVRDSDQSYFAPPTVAGVAAGVFADDDAASDWDATVNSSAEWGEASPIRSAVKGSRAGGVGAGRDARDAKPPGIDAGAFVDYYSKLLSTTEETLRKTKGAE</sequence>
<dbReference type="eggNOG" id="ENOG502R3RQ">
    <property type="taxonomic scope" value="Eukaryota"/>
</dbReference>
<comment type="function">
    <text evidence="8">Centriole-enriched microtubule-binding protein involved in centriole biogenesis. In collaboration with CEP295 and POC1B, is required for the centriole-to-centrosome conversion by ensuring the formation of bona fide centriole wall. Functions as a linker component that maintains centrosome cohesion. Associates with CROCC and regulates its stability and localization to the centrosome.</text>
</comment>
<gene>
    <name evidence="12" type="ORF">MICPUN_63340</name>
</gene>
<feature type="compositionally biased region" description="Basic and acidic residues" evidence="10">
    <location>
        <begin position="153"/>
        <end position="177"/>
    </location>
</feature>
<evidence type="ECO:0000256" key="7">
    <source>
        <dbReference type="ARBA" id="ARBA00023212"/>
    </source>
</evidence>
<evidence type="ECO:0000259" key="11">
    <source>
        <dbReference type="Pfam" id="PF15007"/>
    </source>
</evidence>
<dbReference type="GO" id="GO:0005814">
    <property type="term" value="C:centriole"/>
    <property type="evidence" value="ECO:0007669"/>
    <property type="project" value="UniProtKB-SubCell"/>
</dbReference>
<evidence type="ECO:0000256" key="9">
    <source>
        <dbReference type="SAM" id="Coils"/>
    </source>
</evidence>